<dbReference type="Proteomes" id="UP000026961">
    <property type="component" value="Chromosome 11"/>
</dbReference>
<keyword evidence="2" id="KW-0433">Leucine-rich repeat</keyword>
<dbReference type="InterPro" id="IPR055414">
    <property type="entry name" value="LRR_R13L4/SHOC2-like"/>
</dbReference>
<dbReference type="Gramene" id="OGLUM11G06240.2">
    <property type="protein sequence ID" value="OGLUM11G06240.2"/>
    <property type="gene ID" value="OGLUM11G06240"/>
</dbReference>
<evidence type="ECO:0008006" key="14">
    <source>
        <dbReference type="Google" id="ProtNLM"/>
    </source>
</evidence>
<feature type="domain" description="Disease resistance R13L4/SHOC-2-like LRR" evidence="10">
    <location>
        <begin position="17"/>
        <end position="172"/>
    </location>
</feature>
<dbReference type="GO" id="GO:0043531">
    <property type="term" value="F:ADP binding"/>
    <property type="evidence" value="ECO:0007669"/>
    <property type="project" value="InterPro"/>
</dbReference>
<protein>
    <recommendedName>
        <fullName evidence="14">NB-ARC domain-containing protein</fullName>
    </recommendedName>
</protein>
<name>A0A0E0BGM7_9ORYZ</name>
<dbReference type="eggNOG" id="KOG4658">
    <property type="taxonomic scope" value="Eukaryota"/>
</dbReference>
<keyword evidence="3" id="KW-0677">Repeat</keyword>
<evidence type="ECO:0000256" key="4">
    <source>
        <dbReference type="ARBA" id="ARBA00022741"/>
    </source>
</evidence>
<keyword evidence="13" id="KW-1185">Reference proteome</keyword>
<dbReference type="GO" id="GO:0051707">
    <property type="term" value="P:response to other organism"/>
    <property type="evidence" value="ECO:0007669"/>
    <property type="project" value="UniProtKB-ARBA"/>
</dbReference>
<keyword evidence="4" id="KW-0547">Nucleotide-binding</keyword>
<dbReference type="Pfam" id="PF00560">
    <property type="entry name" value="LRR_1"/>
    <property type="match status" value="2"/>
</dbReference>
<dbReference type="Gene3D" id="3.80.10.10">
    <property type="entry name" value="Ribonuclease Inhibitor"/>
    <property type="match status" value="8"/>
</dbReference>
<proteinExistence type="inferred from homology"/>
<evidence type="ECO:0000313" key="12">
    <source>
        <dbReference type="EnsemblPlants" id="OGLUM11G06240.2"/>
    </source>
</evidence>
<dbReference type="Pfam" id="PF23598">
    <property type="entry name" value="LRR_14"/>
    <property type="match status" value="3"/>
</dbReference>
<accession>A0A0E0BGM7</accession>
<dbReference type="EnsemblPlants" id="OGLUM11G06240.2">
    <property type="protein sequence ID" value="OGLUM11G06240.2"/>
    <property type="gene ID" value="OGLUM11G06240"/>
</dbReference>
<reference evidence="12" key="2">
    <citation type="submission" date="2018-05" db="EMBL/GenBank/DDBJ databases">
        <title>OgluRS3 (Oryza glumaepatula Reference Sequence Version 3).</title>
        <authorList>
            <person name="Zhang J."/>
            <person name="Kudrna D."/>
            <person name="Lee S."/>
            <person name="Talag J."/>
            <person name="Welchert J."/>
            <person name="Wing R.A."/>
        </authorList>
    </citation>
    <scope>NUCLEOTIDE SEQUENCE [LARGE SCALE GENOMIC DNA]</scope>
</reference>
<dbReference type="PROSITE" id="PS51450">
    <property type="entry name" value="LRR"/>
    <property type="match status" value="1"/>
</dbReference>
<feature type="domain" description="Disease resistance R13L4/SHOC-2-like LRR" evidence="10">
    <location>
        <begin position="1284"/>
        <end position="1425"/>
    </location>
</feature>
<dbReference type="Pfam" id="PF18052">
    <property type="entry name" value="Rx_N"/>
    <property type="match status" value="1"/>
</dbReference>
<evidence type="ECO:0000256" key="6">
    <source>
        <dbReference type="ARBA" id="ARBA00022840"/>
    </source>
</evidence>
<dbReference type="SUPFAM" id="SSF52540">
    <property type="entry name" value="P-loop containing nucleoside triphosphate hydrolases"/>
    <property type="match status" value="1"/>
</dbReference>
<dbReference type="SUPFAM" id="SSF52058">
    <property type="entry name" value="L domain-like"/>
    <property type="match status" value="4"/>
</dbReference>
<evidence type="ECO:0000259" key="8">
    <source>
        <dbReference type="Pfam" id="PF00931"/>
    </source>
</evidence>
<feature type="domain" description="R13L1/DRL21-like LRR repeat region" evidence="11">
    <location>
        <begin position="257"/>
        <end position="379"/>
    </location>
</feature>
<reference evidence="12" key="1">
    <citation type="submission" date="2015-04" db="UniProtKB">
        <authorList>
            <consortium name="EnsemblPlants"/>
        </authorList>
    </citation>
    <scope>IDENTIFICATION</scope>
</reference>
<keyword evidence="7" id="KW-0175">Coiled coil</keyword>
<dbReference type="InterPro" id="IPR041118">
    <property type="entry name" value="Rx_N"/>
</dbReference>
<evidence type="ECO:0000256" key="1">
    <source>
        <dbReference type="ARBA" id="ARBA00008894"/>
    </source>
</evidence>
<feature type="domain" description="NB-ARC" evidence="8">
    <location>
        <begin position="895"/>
        <end position="1043"/>
    </location>
</feature>
<dbReference type="SMART" id="SM00367">
    <property type="entry name" value="LRR_CC"/>
    <property type="match status" value="9"/>
</dbReference>
<dbReference type="InterPro" id="IPR027417">
    <property type="entry name" value="P-loop_NTPase"/>
</dbReference>
<feature type="domain" description="Disease resistance R13L4/SHOC-2-like LRR" evidence="10">
    <location>
        <begin position="1815"/>
        <end position="1983"/>
    </location>
</feature>
<dbReference type="InterPro" id="IPR042197">
    <property type="entry name" value="Apaf_helical"/>
</dbReference>
<dbReference type="SMART" id="SM00369">
    <property type="entry name" value="LRR_TYP"/>
    <property type="match status" value="8"/>
</dbReference>
<dbReference type="InterPro" id="IPR056789">
    <property type="entry name" value="LRR_R13L1-DRL21"/>
</dbReference>
<dbReference type="PRINTS" id="PR00364">
    <property type="entry name" value="DISEASERSIST"/>
</dbReference>
<comment type="similarity">
    <text evidence="1">Belongs to the disease resistance NB-LRR family.</text>
</comment>
<dbReference type="InterPro" id="IPR006553">
    <property type="entry name" value="Leu-rich_rpt_Cys-con_subtyp"/>
</dbReference>
<dbReference type="InterPro" id="IPR003591">
    <property type="entry name" value="Leu-rich_rpt_typical-subtyp"/>
</dbReference>
<dbReference type="Gene3D" id="1.10.8.430">
    <property type="entry name" value="Helical domain of apoptotic protease-activating factors"/>
    <property type="match status" value="1"/>
</dbReference>
<sequence>MGLQYLNLSFSSYLDGAPSTEVLSTLTKLEYMNLSSELSYIGKLPEALGCFTELKYLNLSGCRGIEKLPKSFGSLRNLVFLDFSNCYRVEGIPEALCGLTKIQYLNLSRCCYGNGLHLRGLPEVMRNLIELLYLNLSMCLHAMFGHQSAGENQSLVECISNLSNLEHLDLSKNISLSGLPESLSNLRKLHTLDLSGCSKLERIPENIATIDSLKFLIVVNCWKLDKSRLSRFNDNSILLPHFIVQAGDGESSSNLVQLQDANPAELEISNLENVKFAKDAQMIKMLQKQRILKLKLHWTSGSRRYVEDMEVLKELLPSSTLVHFEIQGYNSISFPGWLIGISSYLPNLVEINMEGLIMCKNLPPLGQLPSLQELVLQRMPAIKKIDADLCGGARAFPRLRKFILSDMENLEEWSTTYSCGENFVNQFMFPNLQILETCDCPKLRLHPCPPRAVKWDIWSISYLMVIFCKVPFHKWRLLHHLPSLPSLSINSCNDLTGSPEIIQELSSLRSLTLHGNYEAELPQWLGELTSLHQLWISSNCPELKASQEIIAQLTSLQSLYLTSCGSIEALPQWLGLLMSLQDLEISRCPKLNNIKGSMPLHSLRSLHLGYCGSIPQLPERLGGLTALTELSIWNCGGIKFLPESIQQLTNLLILDIAACPELKLWCTADENVMKLAHIKRKVFMPITIETIRLAWQGKTTGALRLRITTQYPREGAMAQVGGMLTAAVLKIVAEKIGSIIGGEIKLLCNLNDDLEDMRMTLESVLALLKDAERQSVKSVAVLLWLKRLKFAAYDISDMIDEFEADAMTKAVAPKCATISCCFTAWSNIKMAKNMKKMRVQLEKIAKQNKDFNLMPESSSTVQVLYDDRATSPNVEESVIVGRAQDKQRILFYLSDKILTQDFIILAIYGMGGIGKTTLVQLVFSDTKFREYSLVWVYVSQVFDLNKIESSIISQLPKMDLSMSDSEVAPTNRNILIVLDDLWENNGFKLDKLKLKLKVRTGAKVIVIVTTRDEDIARRFSNVEPYKLEPLADGMCWNIIKQKSAFEDRGDKERLEQTGREIARKCGGVALAAQSLGYLLHSKRLDEWESVKDNDIWNESTSEDASSPHHVLASLKLSYVKMQPSLKLCFGYCAIFPKGQKIVKDDLIHQWISLNFIKPSKTAGDYHDNFILLTMHDLVHDLARSVMFDEIQNDGLQGDTSGRNCRYALRTEFSKPLETLRALRFMGCSIDNKLHNDSFSSAKYLRLLDLSECSIQRLPDSIGQLKQLRYLNATGVQHETIPDGITKLLKLMYLSLRGSSGIQALPEFMGEMEDLMYLDLSDCSRIIRLPVSFGKLTKLVHLDLSHCTRVRGVSESLESLTNVEYLNLSNCKNIGELSGALGNLRKLEYLNLSSCSYILGGSAMEVKGIPEALGGLTNLQVLNLSHCYNIFENDVYIRRKVEAIGNLKKLQYLNLSDLLNKKCHDKSTYVSFFECINTLSNLEHLDLSHNEYLRSLPDCFGSLKRLHTLDVSGCSFLDKIPPSIHNIDNLKFLHADTRIYLGKSMFCLLNESSVSLPHFVVQANANGSGSNLVLLQDVNPPKLEISSLENVRSINEVQIIKLLEKQRIEELKLEWAKDAVRFVEDIELVGEIIPPTNLMEFEIHGYNCTKFPAWLMGIAPYLPNLVRLTMMDMPCCISLPPLGQLPNLEELTLEKMKSVTKIDGDFCGGRRPFPRLKKFVMRDMESLQVWNTIYCSGGDGVSEFMFPILPELSIFRCTKLRLTPCPLRAEKWNIWGSDGVISSWEESAADIIASCSSPLVTTLSINCKVSLHEWRLLHHLPDLKGLIINDCNDWTISAEIIRALSSLESLTLERWYNQAQLPNWLGQLVSLKELKINRFEMNESQEDIKHLTSLQKLCLHRCTSMTKLPQWVGDLVSLQKLEILSCPDLKYLLESMGCLTSLEKLNISFCDDIESLPEGIEKLCKLEYISMSGCPKLKRWFQLDDNRKKISHVKEIVCVLKSYISANFLPAFYISRRLFKYRI</sequence>
<dbReference type="PANTHER" id="PTHR36766:SF73">
    <property type="entry name" value="NB-ARC DOMAIN-CONTAINING PROTEIN"/>
    <property type="match status" value="1"/>
</dbReference>
<evidence type="ECO:0000256" key="3">
    <source>
        <dbReference type="ARBA" id="ARBA00022737"/>
    </source>
</evidence>
<dbReference type="InterPro" id="IPR001611">
    <property type="entry name" value="Leu-rich_rpt"/>
</dbReference>
<dbReference type="InterPro" id="IPR002182">
    <property type="entry name" value="NB-ARC"/>
</dbReference>
<evidence type="ECO:0000259" key="9">
    <source>
        <dbReference type="Pfam" id="PF18052"/>
    </source>
</evidence>
<evidence type="ECO:0000259" key="10">
    <source>
        <dbReference type="Pfam" id="PF23598"/>
    </source>
</evidence>
<keyword evidence="5" id="KW-0611">Plant defense</keyword>
<feature type="domain" description="R13L1/DRL21-like LRR repeat region" evidence="11">
    <location>
        <begin position="1580"/>
        <end position="1695"/>
    </location>
</feature>
<evidence type="ECO:0000256" key="7">
    <source>
        <dbReference type="ARBA" id="ARBA00023054"/>
    </source>
</evidence>
<feature type="domain" description="Disease resistance N-terminal" evidence="9">
    <location>
        <begin position="728"/>
        <end position="811"/>
    </location>
</feature>
<dbReference type="Pfam" id="PF25019">
    <property type="entry name" value="LRR_R13L1-DRL21"/>
    <property type="match status" value="2"/>
</dbReference>
<dbReference type="GO" id="GO:0006952">
    <property type="term" value="P:defense response"/>
    <property type="evidence" value="ECO:0007669"/>
    <property type="project" value="UniProtKB-KW"/>
</dbReference>
<dbReference type="InterPro" id="IPR032675">
    <property type="entry name" value="LRR_dom_sf"/>
</dbReference>
<dbReference type="Gene3D" id="3.40.50.300">
    <property type="entry name" value="P-loop containing nucleotide triphosphate hydrolases"/>
    <property type="match status" value="1"/>
</dbReference>
<evidence type="ECO:0000259" key="11">
    <source>
        <dbReference type="Pfam" id="PF25019"/>
    </source>
</evidence>
<keyword evidence="6" id="KW-0067">ATP-binding</keyword>
<organism evidence="12">
    <name type="scientific">Oryza glumipatula</name>
    <dbReference type="NCBI Taxonomy" id="40148"/>
    <lineage>
        <taxon>Eukaryota</taxon>
        <taxon>Viridiplantae</taxon>
        <taxon>Streptophyta</taxon>
        <taxon>Embryophyta</taxon>
        <taxon>Tracheophyta</taxon>
        <taxon>Spermatophyta</taxon>
        <taxon>Magnoliopsida</taxon>
        <taxon>Liliopsida</taxon>
        <taxon>Poales</taxon>
        <taxon>Poaceae</taxon>
        <taxon>BOP clade</taxon>
        <taxon>Oryzoideae</taxon>
        <taxon>Oryzeae</taxon>
        <taxon>Oryzinae</taxon>
        <taxon>Oryza</taxon>
    </lineage>
</organism>
<evidence type="ECO:0000256" key="5">
    <source>
        <dbReference type="ARBA" id="ARBA00022821"/>
    </source>
</evidence>
<dbReference type="Pfam" id="PF00931">
    <property type="entry name" value="NB-ARC"/>
    <property type="match status" value="1"/>
</dbReference>
<evidence type="ECO:0000313" key="13">
    <source>
        <dbReference type="Proteomes" id="UP000026961"/>
    </source>
</evidence>
<evidence type="ECO:0000256" key="2">
    <source>
        <dbReference type="ARBA" id="ARBA00022614"/>
    </source>
</evidence>
<dbReference type="GO" id="GO:0005524">
    <property type="term" value="F:ATP binding"/>
    <property type="evidence" value="ECO:0007669"/>
    <property type="project" value="UniProtKB-KW"/>
</dbReference>
<dbReference type="Gene3D" id="1.20.5.4130">
    <property type="match status" value="1"/>
</dbReference>
<dbReference type="HOGENOM" id="CLU_233569_0_0_1"/>
<dbReference type="PANTHER" id="PTHR36766">
    <property type="entry name" value="PLANT BROAD-SPECTRUM MILDEW RESISTANCE PROTEIN RPW8"/>
    <property type="match status" value="1"/>
</dbReference>